<gene>
    <name evidence="4" type="ORF">Aru02nite_65540</name>
</gene>
<evidence type="ECO:0000256" key="2">
    <source>
        <dbReference type="ARBA" id="ARBA00023002"/>
    </source>
</evidence>
<proteinExistence type="inferred from homology"/>
<dbReference type="EMBL" id="BOMB01000046">
    <property type="protein sequence ID" value="GID15665.1"/>
    <property type="molecule type" value="Genomic_DNA"/>
</dbReference>
<organism evidence="4 5">
    <name type="scientific">Actinocatenispora rupis</name>
    <dbReference type="NCBI Taxonomy" id="519421"/>
    <lineage>
        <taxon>Bacteria</taxon>
        <taxon>Bacillati</taxon>
        <taxon>Actinomycetota</taxon>
        <taxon>Actinomycetes</taxon>
        <taxon>Micromonosporales</taxon>
        <taxon>Micromonosporaceae</taxon>
        <taxon>Actinocatenispora</taxon>
    </lineage>
</organism>
<keyword evidence="2" id="KW-0560">Oxidoreductase</keyword>
<dbReference type="AlphaFoldDB" id="A0A8J3NG79"/>
<sequence length="247" mass="25013">MAVLDGKVALVTGGSRGIGAAIARRLAADGADVALTYATAADRAAKVVTEIEEHGRRGLAIAADAADPDAVRAAVERTVADLGRLDILVNNAGIYLTGPLADLTDADVDRTLAVHVRAPFVAAQAAAPHLPDGDGRIVTIGSDLAERAPWPGLTLYSASKSALVGLTKGLARELGPRGITANLVHPGSTDTEMNPADGPHAEQQRALIPLGRFGTGADVAAMVAHLAGPDGRYVTGASILVDGGFTA</sequence>
<dbReference type="InterPro" id="IPR002347">
    <property type="entry name" value="SDR_fam"/>
</dbReference>
<dbReference type="SUPFAM" id="SSF51735">
    <property type="entry name" value="NAD(P)-binding Rossmann-fold domains"/>
    <property type="match status" value="1"/>
</dbReference>
<reference evidence="4" key="1">
    <citation type="submission" date="2021-01" db="EMBL/GenBank/DDBJ databases">
        <title>Whole genome shotgun sequence of Actinocatenispora rupis NBRC 107355.</title>
        <authorList>
            <person name="Komaki H."/>
            <person name="Tamura T."/>
        </authorList>
    </citation>
    <scope>NUCLEOTIDE SEQUENCE</scope>
    <source>
        <strain evidence="4">NBRC 107355</strain>
    </source>
</reference>
<name>A0A8J3NG79_9ACTN</name>
<protein>
    <submittedName>
        <fullName evidence="4">3-ketoacyl-ACP reductase</fullName>
    </submittedName>
</protein>
<evidence type="ECO:0000259" key="3">
    <source>
        <dbReference type="SMART" id="SM00822"/>
    </source>
</evidence>
<dbReference type="PANTHER" id="PTHR43639:SF1">
    <property type="entry name" value="SHORT-CHAIN DEHYDROGENASE_REDUCTASE FAMILY PROTEIN"/>
    <property type="match status" value="1"/>
</dbReference>
<dbReference type="PRINTS" id="PR00080">
    <property type="entry name" value="SDRFAMILY"/>
</dbReference>
<dbReference type="Proteomes" id="UP000612808">
    <property type="component" value="Unassembled WGS sequence"/>
</dbReference>
<dbReference type="Pfam" id="PF13561">
    <property type="entry name" value="adh_short_C2"/>
    <property type="match status" value="1"/>
</dbReference>
<evidence type="ECO:0000313" key="5">
    <source>
        <dbReference type="Proteomes" id="UP000612808"/>
    </source>
</evidence>
<evidence type="ECO:0000256" key="1">
    <source>
        <dbReference type="ARBA" id="ARBA00006484"/>
    </source>
</evidence>
<dbReference type="SMART" id="SM00822">
    <property type="entry name" value="PKS_KR"/>
    <property type="match status" value="1"/>
</dbReference>
<dbReference type="GO" id="GO:0016491">
    <property type="term" value="F:oxidoreductase activity"/>
    <property type="evidence" value="ECO:0007669"/>
    <property type="project" value="UniProtKB-KW"/>
</dbReference>
<dbReference type="PRINTS" id="PR00081">
    <property type="entry name" value="GDHRDH"/>
</dbReference>
<keyword evidence="5" id="KW-1185">Reference proteome</keyword>
<dbReference type="PANTHER" id="PTHR43639">
    <property type="entry name" value="OXIDOREDUCTASE, SHORT-CHAIN DEHYDROGENASE/REDUCTASE FAMILY (AFU_ORTHOLOGUE AFUA_5G02870)"/>
    <property type="match status" value="1"/>
</dbReference>
<accession>A0A8J3NG79</accession>
<dbReference type="Gene3D" id="3.40.50.720">
    <property type="entry name" value="NAD(P)-binding Rossmann-like Domain"/>
    <property type="match status" value="1"/>
</dbReference>
<evidence type="ECO:0000313" key="4">
    <source>
        <dbReference type="EMBL" id="GID15665.1"/>
    </source>
</evidence>
<comment type="similarity">
    <text evidence="1">Belongs to the short-chain dehydrogenases/reductases (SDR) family.</text>
</comment>
<dbReference type="InterPro" id="IPR057326">
    <property type="entry name" value="KR_dom"/>
</dbReference>
<dbReference type="RefSeq" id="WP_203664061.1">
    <property type="nucleotide sequence ID" value="NZ_BAAAZM010000001.1"/>
</dbReference>
<dbReference type="InterPro" id="IPR020904">
    <property type="entry name" value="Sc_DH/Rdtase_CS"/>
</dbReference>
<dbReference type="FunFam" id="3.40.50.720:FF:000084">
    <property type="entry name" value="Short-chain dehydrogenase reductase"/>
    <property type="match status" value="1"/>
</dbReference>
<comment type="caution">
    <text evidence="4">The sequence shown here is derived from an EMBL/GenBank/DDBJ whole genome shotgun (WGS) entry which is preliminary data.</text>
</comment>
<dbReference type="PROSITE" id="PS00061">
    <property type="entry name" value="ADH_SHORT"/>
    <property type="match status" value="1"/>
</dbReference>
<dbReference type="InterPro" id="IPR036291">
    <property type="entry name" value="NAD(P)-bd_dom_sf"/>
</dbReference>
<feature type="domain" description="Ketoreductase" evidence="3">
    <location>
        <begin position="7"/>
        <end position="212"/>
    </location>
</feature>